<dbReference type="OrthoDB" id="1162205at2"/>
<feature type="transmembrane region" description="Helical" evidence="1">
    <location>
        <begin position="167"/>
        <end position="185"/>
    </location>
</feature>
<feature type="transmembrane region" description="Helical" evidence="1">
    <location>
        <begin position="84"/>
        <end position="107"/>
    </location>
</feature>
<feature type="transmembrane region" description="Helical" evidence="1">
    <location>
        <begin position="50"/>
        <end position="72"/>
    </location>
</feature>
<dbReference type="Proteomes" id="UP000295554">
    <property type="component" value="Unassembled WGS sequence"/>
</dbReference>
<dbReference type="EMBL" id="SMSE01000003">
    <property type="protein sequence ID" value="TDG12846.1"/>
    <property type="molecule type" value="Genomic_DNA"/>
</dbReference>
<evidence type="ECO:0000313" key="3">
    <source>
        <dbReference type="Proteomes" id="UP000295554"/>
    </source>
</evidence>
<keyword evidence="1" id="KW-1133">Transmembrane helix</keyword>
<keyword evidence="3" id="KW-1185">Reference proteome</keyword>
<reference evidence="2 3" key="1">
    <citation type="submission" date="2019-03" db="EMBL/GenBank/DDBJ databases">
        <title>Seongchinamella monodicae gen. nov., sp. nov., a novel member of the Gammaproteobacteria isolated from a tidal mudflat of beach.</title>
        <authorList>
            <person name="Yang H.G."/>
            <person name="Kang J.W."/>
            <person name="Lee S.D."/>
        </authorList>
    </citation>
    <scope>NUCLEOTIDE SEQUENCE [LARGE SCALE GENOMIC DNA]</scope>
    <source>
        <strain evidence="2 3">GH4-78</strain>
    </source>
</reference>
<accession>A0A4R5LQZ4</accession>
<organism evidence="2 3">
    <name type="scientific">Seongchinamella unica</name>
    <dbReference type="NCBI Taxonomy" id="2547392"/>
    <lineage>
        <taxon>Bacteria</taxon>
        <taxon>Pseudomonadati</taxon>
        <taxon>Pseudomonadota</taxon>
        <taxon>Gammaproteobacteria</taxon>
        <taxon>Cellvibrionales</taxon>
        <taxon>Halieaceae</taxon>
        <taxon>Seongchinamella</taxon>
    </lineage>
</organism>
<proteinExistence type="predicted"/>
<gene>
    <name evidence="2" type="ORF">E2F43_14905</name>
</gene>
<feature type="transmembrane region" description="Helical" evidence="1">
    <location>
        <begin position="144"/>
        <end position="160"/>
    </location>
</feature>
<sequence length="213" mass="22715">MISLRSAAGCSGLAMALIYIAAFVYFGAFFDYPSHGTQEEKLRFLDENQLAISIAYGAIYILFGALLAVMVAGLHDLLSPYGPAALLTSLFGAVWVGLVMASGMIYVTGLKQVVGLLPDSSEAAFQLWRVISMLGDSLGGGNEIVGGLWVAGVSLLGLRYRVLPRALNSLGCLVGAFGLATILPVEVFTDIFGLSQIVWFLWLGLSLLRMRDA</sequence>
<feature type="transmembrane region" description="Helical" evidence="1">
    <location>
        <begin position="191"/>
        <end position="208"/>
    </location>
</feature>
<keyword evidence="1" id="KW-0472">Membrane</keyword>
<comment type="caution">
    <text evidence="2">The sequence shown here is derived from an EMBL/GenBank/DDBJ whole genome shotgun (WGS) entry which is preliminary data.</text>
</comment>
<dbReference type="AlphaFoldDB" id="A0A4R5LQZ4"/>
<keyword evidence="1" id="KW-0812">Transmembrane</keyword>
<feature type="transmembrane region" description="Helical" evidence="1">
    <location>
        <begin position="12"/>
        <end position="30"/>
    </location>
</feature>
<evidence type="ECO:0000256" key="1">
    <source>
        <dbReference type="SAM" id="Phobius"/>
    </source>
</evidence>
<protein>
    <recommendedName>
        <fullName evidence="4">DUF4386 domain-containing protein</fullName>
    </recommendedName>
</protein>
<evidence type="ECO:0000313" key="2">
    <source>
        <dbReference type="EMBL" id="TDG12846.1"/>
    </source>
</evidence>
<evidence type="ECO:0008006" key="4">
    <source>
        <dbReference type="Google" id="ProtNLM"/>
    </source>
</evidence>
<name>A0A4R5LQZ4_9GAMM</name>